<accession>A0A2J8LGQ5</accession>
<sequence length="95" mass="11124">MFPALETHLKQTIPDPYEDFMYRHLQYYGYFKAQRGSLPNSATHQHVRKNNPQYLLNGSLGEKDDLIPDTLQKEKLLWPISLSSAVHRQIEAINR</sequence>
<protein>
    <submittedName>
        <fullName evidence="1">AGBL2 isoform 2</fullName>
    </submittedName>
</protein>
<name>A0A2J8LGQ5_PANTR</name>
<evidence type="ECO:0000313" key="2">
    <source>
        <dbReference type="Proteomes" id="UP000236370"/>
    </source>
</evidence>
<feature type="non-terminal residue" evidence="1">
    <location>
        <position position="95"/>
    </location>
</feature>
<gene>
    <name evidence="1" type="ORF">CK820_G0028877</name>
</gene>
<comment type="caution">
    <text evidence="1">The sequence shown here is derived from an EMBL/GenBank/DDBJ whole genome shotgun (WGS) entry which is preliminary data.</text>
</comment>
<organism evidence="1 2">
    <name type="scientific">Pan troglodytes</name>
    <name type="common">Chimpanzee</name>
    <dbReference type="NCBI Taxonomy" id="9598"/>
    <lineage>
        <taxon>Eukaryota</taxon>
        <taxon>Metazoa</taxon>
        <taxon>Chordata</taxon>
        <taxon>Craniata</taxon>
        <taxon>Vertebrata</taxon>
        <taxon>Euteleostomi</taxon>
        <taxon>Mammalia</taxon>
        <taxon>Eutheria</taxon>
        <taxon>Euarchontoglires</taxon>
        <taxon>Primates</taxon>
        <taxon>Haplorrhini</taxon>
        <taxon>Catarrhini</taxon>
        <taxon>Hominidae</taxon>
        <taxon>Pan</taxon>
    </lineage>
</organism>
<dbReference type="Proteomes" id="UP000236370">
    <property type="component" value="Unassembled WGS sequence"/>
</dbReference>
<evidence type="ECO:0000313" key="1">
    <source>
        <dbReference type="EMBL" id="PNI46450.1"/>
    </source>
</evidence>
<dbReference type="EMBL" id="NBAG03000291">
    <property type="protein sequence ID" value="PNI46450.1"/>
    <property type="molecule type" value="Genomic_DNA"/>
</dbReference>
<dbReference type="AlphaFoldDB" id="A0A2J8LGQ5"/>
<proteinExistence type="predicted"/>
<reference evidence="1 2" key="1">
    <citation type="submission" date="2017-12" db="EMBL/GenBank/DDBJ databases">
        <title>High-resolution comparative analysis of great ape genomes.</title>
        <authorList>
            <person name="Pollen A."/>
            <person name="Hastie A."/>
            <person name="Hormozdiari F."/>
            <person name="Dougherty M."/>
            <person name="Liu R."/>
            <person name="Chaisson M."/>
            <person name="Hoppe E."/>
            <person name="Hill C."/>
            <person name="Pang A."/>
            <person name="Hillier L."/>
            <person name="Baker C."/>
            <person name="Armstrong J."/>
            <person name="Shendure J."/>
            <person name="Paten B."/>
            <person name="Wilson R."/>
            <person name="Chao H."/>
            <person name="Schneider V."/>
            <person name="Ventura M."/>
            <person name="Kronenberg Z."/>
            <person name="Murali S."/>
            <person name="Gordon D."/>
            <person name="Cantsilieris S."/>
            <person name="Munson K."/>
            <person name="Nelson B."/>
            <person name="Raja A."/>
            <person name="Underwood J."/>
            <person name="Diekhans M."/>
            <person name="Fiddes I."/>
            <person name="Haussler D."/>
            <person name="Eichler E."/>
        </authorList>
    </citation>
    <scope>NUCLEOTIDE SEQUENCE [LARGE SCALE GENOMIC DNA]</scope>
    <source>
        <strain evidence="1">Yerkes chimp pedigree #C0471</strain>
    </source>
</reference>